<comment type="similarity">
    <text evidence="1">Belongs to the 'phage' integrase family.</text>
</comment>
<dbReference type="InterPro" id="IPR013762">
    <property type="entry name" value="Integrase-like_cat_sf"/>
</dbReference>
<dbReference type="Gene3D" id="1.10.443.10">
    <property type="entry name" value="Intergrase catalytic core"/>
    <property type="match status" value="1"/>
</dbReference>
<dbReference type="InterPro" id="IPR010982">
    <property type="entry name" value="Lambda_DNA-bd_dom_sf"/>
</dbReference>
<organism evidence="6 7">
    <name type="scientific">Kribbella kalugense</name>
    <dbReference type="NCBI Taxonomy" id="2512221"/>
    <lineage>
        <taxon>Bacteria</taxon>
        <taxon>Bacillati</taxon>
        <taxon>Actinomycetota</taxon>
        <taxon>Actinomycetes</taxon>
        <taxon>Propionibacteriales</taxon>
        <taxon>Kribbellaceae</taxon>
        <taxon>Kribbella</taxon>
    </lineage>
</organism>
<feature type="domain" description="HTH cro/C1-type" evidence="4">
    <location>
        <begin position="337"/>
        <end position="391"/>
    </location>
</feature>
<evidence type="ECO:0000259" key="4">
    <source>
        <dbReference type="PROSITE" id="PS50943"/>
    </source>
</evidence>
<dbReference type="Gene3D" id="1.10.260.40">
    <property type="entry name" value="lambda repressor-like DNA-binding domains"/>
    <property type="match status" value="1"/>
</dbReference>
<dbReference type="InterPro" id="IPR050090">
    <property type="entry name" value="Tyrosine_recombinase_XerCD"/>
</dbReference>
<evidence type="ECO:0000313" key="7">
    <source>
        <dbReference type="Proteomes" id="UP000295447"/>
    </source>
</evidence>
<evidence type="ECO:0000256" key="1">
    <source>
        <dbReference type="ARBA" id="ARBA00008857"/>
    </source>
</evidence>
<dbReference type="RefSeq" id="WP_166678380.1">
    <property type="nucleotide sequence ID" value="NZ_SODF01000003.1"/>
</dbReference>
<sequence>MAREPLPVGTWGKITSRAVKWNDDGRASRYEARAKFRDLDGRTRPVAKWGDTASQAENRLRGVLKARQRVGDAGELTSSDRVSAAAELYMAEVRDLVDQDVLSPGTYDTYRYQYDKNLEPRIGSLRLIEAGTPRCSDVIKAIRDEVGSASAKTCKSILTGTFALAVTHGALSANPVREVKIRATSKKRLPRALEADEREQWFELMRQDERAVRADLIDLSKFMIATGERIGESLAVTWRDLDRETGEIDCSHQIQRIKGRGLIRRRVKSSAGDRIIGLPPWAREMLLARWTPGTDLDAPIFPASNGGFRDPHNVQKALRNARRPVGGQRRQELGRTLRDHRRTAGFTQNEVVAKLNWRKTRISLIETGRVRLTAEEAVSLAETYRLSRTNRAALLELTELAGMRSLADELEWVTAHVFRKTTATILEGAGQTPRQVADQLGHAQTSTTVDDYFGRRRRNPEAAGHLEAALRHIHEEDCEASAEPEI</sequence>
<feature type="domain" description="Tyr recombinase" evidence="5">
    <location>
        <begin position="188"/>
        <end position="471"/>
    </location>
</feature>
<dbReference type="GO" id="GO:0006310">
    <property type="term" value="P:DNA recombination"/>
    <property type="evidence" value="ECO:0007669"/>
    <property type="project" value="UniProtKB-KW"/>
</dbReference>
<dbReference type="SUPFAM" id="SSF47413">
    <property type="entry name" value="lambda repressor-like DNA-binding domains"/>
    <property type="match status" value="1"/>
</dbReference>
<accession>A0A4R7ZEZ1</accession>
<dbReference type="InterPro" id="IPR002104">
    <property type="entry name" value="Integrase_catalytic"/>
</dbReference>
<dbReference type="InterPro" id="IPR011010">
    <property type="entry name" value="DNA_brk_join_enz"/>
</dbReference>
<protein>
    <submittedName>
        <fullName evidence="6">Site-specific recombinase XerC</fullName>
    </submittedName>
</protein>
<dbReference type="EMBL" id="SODF01000003">
    <property type="protein sequence ID" value="TDW15516.1"/>
    <property type="molecule type" value="Genomic_DNA"/>
</dbReference>
<dbReference type="SUPFAM" id="SSF56349">
    <property type="entry name" value="DNA breaking-rejoining enzymes"/>
    <property type="match status" value="2"/>
</dbReference>
<dbReference type="Proteomes" id="UP000295447">
    <property type="component" value="Unassembled WGS sequence"/>
</dbReference>
<dbReference type="PROSITE" id="PS51898">
    <property type="entry name" value="TYR_RECOMBINASE"/>
    <property type="match status" value="1"/>
</dbReference>
<dbReference type="InterPro" id="IPR001387">
    <property type="entry name" value="Cro/C1-type_HTH"/>
</dbReference>
<dbReference type="PROSITE" id="PS50943">
    <property type="entry name" value="HTH_CROC1"/>
    <property type="match status" value="1"/>
</dbReference>
<dbReference type="GO" id="GO:0003677">
    <property type="term" value="F:DNA binding"/>
    <property type="evidence" value="ECO:0007669"/>
    <property type="project" value="UniProtKB-KW"/>
</dbReference>
<proteinExistence type="inferred from homology"/>
<reference evidence="6 7" key="1">
    <citation type="submission" date="2019-03" db="EMBL/GenBank/DDBJ databases">
        <title>Genomic Encyclopedia of Type Strains, Phase III (KMG-III): the genomes of soil and plant-associated and newly described type strains.</title>
        <authorList>
            <person name="Whitman W."/>
        </authorList>
    </citation>
    <scope>NUCLEOTIDE SEQUENCE [LARGE SCALE GENOMIC DNA]</scope>
    <source>
        <strain evidence="6 7">VKM Ac-2570</strain>
    </source>
</reference>
<dbReference type="PANTHER" id="PTHR30349">
    <property type="entry name" value="PHAGE INTEGRASE-RELATED"/>
    <property type="match status" value="1"/>
</dbReference>
<dbReference type="Pfam" id="PF13560">
    <property type="entry name" value="HTH_31"/>
    <property type="match status" value="1"/>
</dbReference>
<comment type="caution">
    <text evidence="6">The sequence shown here is derived from an EMBL/GenBank/DDBJ whole genome shotgun (WGS) entry which is preliminary data.</text>
</comment>
<keyword evidence="2" id="KW-0238">DNA-binding</keyword>
<dbReference type="AlphaFoldDB" id="A0A4R7ZEZ1"/>
<dbReference type="CDD" id="cd00093">
    <property type="entry name" value="HTH_XRE"/>
    <property type="match status" value="1"/>
</dbReference>
<evidence type="ECO:0000259" key="5">
    <source>
        <dbReference type="PROSITE" id="PS51898"/>
    </source>
</evidence>
<dbReference type="GO" id="GO:0015074">
    <property type="term" value="P:DNA integration"/>
    <property type="evidence" value="ECO:0007669"/>
    <property type="project" value="InterPro"/>
</dbReference>
<dbReference type="PANTHER" id="PTHR30349:SF41">
    <property type="entry name" value="INTEGRASE_RECOMBINASE PROTEIN MJ0367-RELATED"/>
    <property type="match status" value="1"/>
</dbReference>
<name>A0A4R7ZEZ1_9ACTN</name>
<evidence type="ECO:0000313" key="6">
    <source>
        <dbReference type="EMBL" id="TDW15516.1"/>
    </source>
</evidence>
<keyword evidence="7" id="KW-1185">Reference proteome</keyword>
<dbReference type="SMART" id="SM00530">
    <property type="entry name" value="HTH_XRE"/>
    <property type="match status" value="1"/>
</dbReference>
<evidence type="ECO:0000256" key="2">
    <source>
        <dbReference type="ARBA" id="ARBA00023125"/>
    </source>
</evidence>
<evidence type="ECO:0000256" key="3">
    <source>
        <dbReference type="ARBA" id="ARBA00023172"/>
    </source>
</evidence>
<gene>
    <name evidence="6" type="ORF">EV650_7001</name>
</gene>
<keyword evidence="3" id="KW-0233">DNA recombination</keyword>
<dbReference type="Gene3D" id="1.10.150.130">
    <property type="match status" value="1"/>
</dbReference>
<dbReference type="InterPro" id="IPR010998">
    <property type="entry name" value="Integrase_recombinase_N"/>
</dbReference>